<feature type="chain" id="PRO_5012712267" evidence="1">
    <location>
        <begin position="20"/>
        <end position="577"/>
    </location>
</feature>
<feature type="signal peptide" evidence="1">
    <location>
        <begin position="1"/>
        <end position="19"/>
    </location>
</feature>
<dbReference type="Proteomes" id="UP000192907">
    <property type="component" value="Unassembled WGS sequence"/>
</dbReference>
<accession>A0A1Y6CQK7</accession>
<evidence type="ECO:0000256" key="1">
    <source>
        <dbReference type="SAM" id="SignalP"/>
    </source>
</evidence>
<dbReference type="PANTHER" id="PTHR33361">
    <property type="entry name" value="GLR0591 PROTEIN"/>
    <property type="match status" value="1"/>
</dbReference>
<gene>
    <name evidence="2" type="ORF">SAMN06296036_12441</name>
</gene>
<sequence>MMKLPILIWLALSSFSLQANSSQWSNFTDTFLEELWLQYPVWATQVGYHKYDEQLPAPNSKNLENELVWLRSNQSKLENVNPKDLGPHQRSDFLLIKNFIDKQIWYAEVFKEHLWNPATYNVGGAFAGILESSTLQNSQKAARISKRLSLVPAYYEAAQNILQTPTREHLDLAIQQSQGLLGLFQRQLKNACSHWLNKSNDVKLCLARHQLALNAVKNYGSFLDELKNRTKKFRSFRIGSDLYQSKYQLEIQGNLSAHEVYQKALKRKEELHSEMVPRASKLWNKYFPDKTPPKDERILIKSVLEKLSDRHVKPKDFIASIKRQIPELEQFVKQSQVVELDPTKPLKVRETPPYMRGFAGASINAPGPYDSKRETYYNVTPLDHMTPTEAESYLREYNHYMMQILNIHEAIPGHYTQLIYANKAPSLIKKILGNGTMIEGWAVYSEKMMLEEGYGQDRDELLLTYGKWHLRVVCNAILDYSVHNLNMSEEQGLKLLMDDAFQQRAEAEGKWRRATLSQVQLSSYFAGFTEIFALREQLKKQKGEKFDLRQFHDEFLSFGSAPVKVIRQLMIRDKQET</sequence>
<dbReference type="OrthoDB" id="9769898at2"/>
<dbReference type="AlphaFoldDB" id="A0A1Y6CQK7"/>
<dbReference type="InterPro" id="IPR010281">
    <property type="entry name" value="DUF885"/>
</dbReference>
<dbReference type="STRING" id="1513793.SAMN06296036_12441"/>
<name>A0A1Y6CQK7_9BACT</name>
<evidence type="ECO:0000313" key="2">
    <source>
        <dbReference type="EMBL" id="SMF68589.1"/>
    </source>
</evidence>
<dbReference type="PANTHER" id="PTHR33361:SF15">
    <property type="entry name" value="DUF885 FAMILY LIPOPROTEIN"/>
    <property type="match status" value="1"/>
</dbReference>
<evidence type="ECO:0000313" key="3">
    <source>
        <dbReference type="Proteomes" id="UP000192907"/>
    </source>
</evidence>
<dbReference type="RefSeq" id="WP_132323852.1">
    <property type="nucleotide sequence ID" value="NZ_FWZT01000024.1"/>
</dbReference>
<keyword evidence="1" id="KW-0732">Signal</keyword>
<reference evidence="3" key="1">
    <citation type="submission" date="2017-04" db="EMBL/GenBank/DDBJ databases">
        <authorList>
            <person name="Varghese N."/>
            <person name="Submissions S."/>
        </authorList>
    </citation>
    <scope>NUCLEOTIDE SEQUENCE [LARGE SCALE GENOMIC DNA]</scope>
    <source>
        <strain evidence="3">RKEM611</strain>
    </source>
</reference>
<protein>
    <submittedName>
        <fullName evidence="2">Uncharacterized conserved protein, DUF885 familyt</fullName>
    </submittedName>
</protein>
<proteinExistence type="predicted"/>
<keyword evidence="3" id="KW-1185">Reference proteome</keyword>
<organism evidence="2 3">
    <name type="scientific">Pseudobacteriovorax antillogorgiicola</name>
    <dbReference type="NCBI Taxonomy" id="1513793"/>
    <lineage>
        <taxon>Bacteria</taxon>
        <taxon>Pseudomonadati</taxon>
        <taxon>Bdellovibrionota</taxon>
        <taxon>Oligoflexia</taxon>
        <taxon>Oligoflexales</taxon>
        <taxon>Pseudobacteriovoracaceae</taxon>
        <taxon>Pseudobacteriovorax</taxon>
    </lineage>
</organism>
<dbReference type="EMBL" id="FWZT01000024">
    <property type="protein sequence ID" value="SMF68589.1"/>
    <property type="molecule type" value="Genomic_DNA"/>
</dbReference>
<dbReference type="Pfam" id="PF05960">
    <property type="entry name" value="DUF885"/>
    <property type="match status" value="1"/>
</dbReference>